<keyword evidence="1" id="KW-0472">Membrane</keyword>
<evidence type="ECO:0000313" key="6">
    <source>
        <dbReference type="Proteomes" id="UP000503144"/>
    </source>
</evidence>
<proteinExistence type="predicted"/>
<keyword evidence="3" id="KW-0808">Transferase</keyword>
<dbReference type="AlphaFoldDB" id="A0AAE7D6A1"/>
<evidence type="ECO:0000313" key="4">
    <source>
        <dbReference type="EMBL" id="QJB37433.1"/>
    </source>
</evidence>
<name>A0AAE7D6A1_9BACT</name>
<reference evidence="3" key="2">
    <citation type="submission" date="2020-09" db="EMBL/GenBank/DDBJ databases">
        <authorList>
            <person name="Kittiwongwattana C."/>
        </authorList>
    </citation>
    <scope>NUCLEOTIDE SEQUENCE</scope>
    <source>
        <strain evidence="3">1310</strain>
    </source>
</reference>
<dbReference type="RefSeq" id="WP_168803222.1">
    <property type="nucleotide sequence ID" value="NZ_CP051204.2"/>
</dbReference>
<dbReference type="Pfam" id="PF06580">
    <property type="entry name" value="His_kinase"/>
    <property type="match status" value="1"/>
</dbReference>
<feature type="transmembrane region" description="Helical" evidence="1">
    <location>
        <begin position="85"/>
        <end position="106"/>
    </location>
</feature>
<feature type="transmembrane region" description="Helical" evidence="1">
    <location>
        <begin position="118"/>
        <end position="137"/>
    </location>
</feature>
<evidence type="ECO:0000259" key="2">
    <source>
        <dbReference type="Pfam" id="PF06580"/>
    </source>
</evidence>
<dbReference type="Proteomes" id="UP000502421">
    <property type="component" value="Chromosome"/>
</dbReference>
<dbReference type="KEGG" id="coy:HF329_06355"/>
<keyword evidence="6" id="KW-1185">Reference proteome</keyword>
<dbReference type="InterPro" id="IPR050640">
    <property type="entry name" value="Bact_2-comp_sensor_kinase"/>
</dbReference>
<feature type="transmembrane region" description="Helical" evidence="1">
    <location>
        <begin position="46"/>
        <end position="64"/>
    </location>
</feature>
<dbReference type="PANTHER" id="PTHR34220">
    <property type="entry name" value="SENSOR HISTIDINE KINASE YPDA"/>
    <property type="match status" value="1"/>
</dbReference>
<dbReference type="Proteomes" id="UP000503144">
    <property type="component" value="Chromosome"/>
</dbReference>
<dbReference type="Gene3D" id="3.30.565.10">
    <property type="entry name" value="Histidine kinase-like ATPase, C-terminal domain"/>
    <property type="match status" value="1"/>
</dbReference>
<feature type="domain" description="Signal transduction histidine kinase internal region" evidence="2">
    <location>
        <begin position="159"/>
        <end position="238"/>
    </location>
</feature>
<protein>
    <submittedName>
        <fullName evidence="3">Histidine kinase</fullName>
    </submittedName>
</protein>
<keyword evidence="1" id="KW-0812">Transmembrane</keyword>
<gene>
    <name evidence="4" type="ORF">HF324_06020</name>
    <name evidence="3" type="ORF">HF329_06355</name>
</gene>
<evidence type="ECO:0000256" key="1">
    <source>
        <dbReference type="SAM" id="Phobius"/>
    </source>
</evidence>
<dbReference type="EMBL" id="CP051205">
    <property type="protein sequence ID" value="QJB30944.1"/>
    <property type="molecule type" value="Genomic_DNA"/>
</dbReference>
<dbReference type="EMBL" id="CP051204">
    <property type="protein sequence ID" value="QJB37433.1"/>
    <property type="molecule type" value="Genomic_DNA"/>
</dbReference>
<reference evidence="5" key="1">
    <citation type="submission" date="2020-04" db="EMBL/GenBank/DDBJ databases">
        <authorList>
            <person name="Kittiwongwattana C."/>
        </authorList>
    </citation>
    <scope>NUCLEOTIDE SEQUENCE [LARGE SCALE GENOMIC DNA]</scope>
    <source>
        <strain evidence="4">1303</strain>
        <strain evidence="5">1310</strain>
    </source>
</reference>
<organism evidence="3 5">
    <name type="scientific">Chitinophaga oryzae</name>
    <dbReference type="NCBI Taxonomy" id="2725414"/>
    <lineage>
        <taxon>Bacteria</taxon>
        <taxon>Pseudomonadati</taxon>
        <taxon>Bacteroidota</taxon>
        <taxon>Chitinophagia</taxon>
        <taxon>Chitinophagales</taxon>
        <taxon>Chitinophagaceae</taxon>
        <taxon>Chitinophaga</taxon>
    </lineage>
</organism>
<dbReference type="SUPFAM" id="SSF55874">
    <property type="entry name" value="ATPase domain of HSP90 chaperone/DNA topoisomerase II/histidine kinase"/>
    <property type="match status" value="1"/>
</dbReference>
<keyword evidence="1" id="KW-1133">Transmembrane helix</keyword>
<evidence type="ECO:0000313" key="3">
    <source>
        <dbReference type="EMBL" id="QJB30944.1"/>
    </source>
</evidence>
<keyword evidence="3" id="KW-0418">Kinase</keyword>
<sequence length="339" mass="38630">MIRNERKIYLYSSLLIALVVNSAKLMALNTDGIIARYWQFDIREYGFQFLYNLLFCLALLHLNLAHDRYFSVYRQNKQWLKLYALNALLILAAIIVGSCIHAALFGAVHLPGTIARGYFARFSLSTVMIAVVIRLILLTRESRHKDLVNEQLHAAYLQAQLKLLQEQLNPHFLFNTLSSLSAIVRENPQRAQAYIVHLSKVFRYTLIHSGGHMLTIGTELQHLASYTQLITMRLEDAFRIRINVSPEALQKRIPHLSLQPLVENAVKHNAATSSKVLTVDIYNENDWLVVQNNLQPASGETEGTGLGLANLNERFKLQTSREIAIHQTAEYFIVKLPLV</sequence>
<dbReference type="InterPro" id="IPR036890">
    <property type="entry name" value="HATPase_C_sf"/>
</dbReference>
<dbReference type="GO" id="GO:0016020">
    <property type="term" value="C:membrane"/>
    <property type="evidence" value="ECO:0007669"/>
    <property type="project" value="InterPro"/>
</dbReference>
<dbReference type="InterPro" id="IPR010559">
    <property type="entry name" value="Sig_transdc_His_kin_internal"/>
</dbReference>
<evidence type="ECO:0000313" key="5">
    <source>
        <dbReference type="Proteomes" id="UP000502421"/>
    </source>
</evidence>
<dbReference type="GO" id="GO:0000155">
    <property type="term" value="F:phosphorelay sensor kinase activity"/>
    <property type="evidence" value="ECO:0007669"/>
    <property type="project" value="InterPro"/>
</dbReference>
<dbReference type="PANTHER" id="PTHR34220:SF7">
    <property type="entry name" value="SENSOR HISTIDINE KINASE YPDA"/>
    <property type="match status" value="1"/>
</dbReference>
<accession>A0AAE7D6A1</accession>